<evidence type="ECO:0000256" key="2">
    <source>
        <dbReference type="ARBA" id="ARBA00022679"/>
    </source>
</evidence>
<protein>
    <submittedName>
        <fullName evidence="5">O-methyltransferase</fullName>
    </submittedName>
</protein>
<comment type="caution">
    <text evidence="5">The sequence shown here is derived from an EMBL/GenBank/DDBJ whole genome shotgun (WGS) entry which is preliminary data.</text>
</comment>
<evidence type="ECO:0000313" key="6">
    <source>
        <dbReference type="Proteomes" id="UP000076863"/>
    </source>
</evidence>
<keyword evidence="3" id="KW-0949">S-adenosyl-L-methionine</keyword>
<dbReference type="AlphaFoldDB" id="A0A167JYH8"/>
<dbReference type="SUPFAM" id="SSF53335">
    <property type="entry name" value="S-adenosyl-L-methionine-dependent methyltransferases"/>
    <property type="match status" value="1"/>
</dbReference>
<accession>A0A167JYH8</accession>
<organism evidence="5 6">
    <name type="scientific">Beauveria brongniartii RCEF 3172</name>
    <dbReference type="NCBI Taxonomy" id="1081107"/>
    <lineage>
        <taxon>Eukaryota</taxon>
        <taxon>Fungi</taxon>
        <taxon>Dikarya</taxon>
        <taxon>Ascomycota</taxon>
        <taxon>Pezizomycotina</taxon>
        <taxon>Sordariomycetes</taxon>
        <taxon>Hypocreomycetidae</taxon>
        <taxon>Hypocreales</taxon>
        <taxon>Cordycipitaceae</taxon>
        <taxon>Beauveria</taxon>
        <taxon>Beauveria brongniartii</taxon>
    </lineage>
</organism>
<dbReference type="Proteomes" id="UP000076863">
    <property type="component" value="Unassembled WGS sequence"/>
</dbReference>
<dbReference type="PANTHER" id="PTHR43712">
    <property type="entry name" value="PUTATIVE (AFU_ORTHOLOGUE AFUA_4G14580)-RELATED"/>
    <property type="match status" value="1"/>
</dbReference>
<gene>
    <name evidence="5" type="ORF">BBO_00926</name>
</gene>
<keyword evidence="6" id="KW-1185">Reference proteome</keyword>
<dbReference type="InterPro" id="IPR016461">
    <property type="entry name" value="COMT-like"/>
</dbReference>
<dbReference type="SUPFAM" id="SSF46785">
    <property type="entry name" value="Winged helix' DNA-binding domain"/>
    <property type="match status" value="1"/>
</dbReference>
<dbReference type="InterPro" id="IPR036388">
    <property type="entry name" value="WH-like_DNA-bd_sf"/>
</dbReference>
<dbReference type="GO" id="GO:0008171">
    <property type="term" value="F:O-methyltransferase activity"/>
    <property type="evidence" value="ECO:0007669"/>
    <property type="project" value="InterPro"/>
</dbReference>
<evidence type="ECO:0000256" key="3">
    <source>
        <dbReference type="ARBA" id="ARBA00022691"/>
    </source>
</evidence>
<dbReference type="Gene3D" id="3.40.50.150">
    <property type="entry name" value="Vaccinia Virus protein VP39"/>
    <property type="match status" value="1"/>
</dbReference>
<dbReference type="InterPro" id="IPR001077">
    <property type="entry name" value="COMT_C"/>
</dbReference>
<sequence>MPSNVNTTAESLAQTLAKDVASLSNYLDSAGHPPPSSDVHTPAVVLPNDAPLYAHEARERILDHCLVLFQLVAGPSEYLANLQTGYHYVSCLRWLCHFKIFHLVPLGAAISYSELAALAKVPEGALKSIARMAMTNGLFIEEPKQHIAHSATSAVLQTNVAFHDWAIFNSNVSAQTALAMTDAHLKWQDTLDATHTAYNAAFDTDVSFFEHLSQLPERHRQFAGYMRAVTESQGTGLKQLVDGWDWEGLGDALVVDAGGSTGHASIALARQYPKLSFIVQDLPEVVQGGPEYLASQDDENNLQARVSYKSHNLFDPQPVHNAEVYLLRMILHDWPLDDCVRILTRLAEALKPGARIIVMDTVLPDPGSIPVFNSQERHLEDWMAIMDKISPRLTVQQVIQPAGSVLSLIVLAAEESRD</sequence>
<keyword evidence="1 5" id="KW-0489">Methyltransferase</keyword>
<dbReference type="InterPro" id="IPR036390">
    <property type="entry name" value="WH_DNA-bd_sf"/>
</dbReference>
<proteinExistence type="predicted"/>
<dbReference type="OrthoDB" id="1606438at2759"/>
<feature type="domain" description="O-methyltransferase C-terminal" evidence="4">
    <location>
        <begin position="196"/>
        <end position="368"/>
    </location>
</feature>
<dbReference type="PROSITE" id="PS51683">
    <property type="entry name" value="SAM_OMT_II"/>
    <property type="match status" value="1"/>
</dbReference>
<dbReference type="EMBL" id="AZHA01000002">
    <property type="protein sequence ID" value="OAA50979.1"/>
    <property type="molecule type" value="Genomic_DNA"/>
</dbReference>
<dbReference type="CDD" id="cd02440">
    <property type="entry name" value="AdoMet_MTases"/>
    <property type="match status" value="1"/>
</dbReference>
<dbReference type="InterPro" id="IPR029063">
    <property type="entry name" value="SAM-dependent_MTases_sf"/>
</dbReference>
<evidence type="ECO:0000259" key="4">
    <source>
        <dbReference type="Pfam" id="PF00891"/>
    </source>
</evidence>
<dbReference type="GO" id="GO:0032259">
    <property type="term" value="P:methylation"/>
    <property type="evidence" value="ECO:0007669"/>
    <property type="project" value="UniProtKB-KW"/>
</dbReference>
<dbReference type="PANTHER" id="PTHR43712:SF19">
    <property type="entry name" value="DUAL O-METHYLTRANSFERASE_FAD-DEPENDENT MONOOXYGENASE ELCB"/>
    <property type="match status" value="1"/>
</dbReference>
<dbReference type="Pfam" id="PF00891">
    <property type="entry name" value="Methyltransf_2"/>
    <property type="match status" value="1"/>
</dbReference>
<dbReference type="Gene3D" id="1.10.10.10">
    <property type="entry name" value="Winged helix-like DNA-binding domain superfamily/Winged helix DNA-binding domain"/>
    <property type="match status" value="1"/>
</dbReference>
<name>A0A167JYH8_9HYPO</name>
<evidence type="ECO:0000313" key="5">
    <source>
        <dbReference type="EMBL" id="OAA50979.1"/>
    </source>
</evidence>
<keyword evidence="2 5" id="KW-0808">Transferase</keyword>
<reference evidence="5 6" key="1">
    <citation type="journal article" date="2016" name="Genome Biol. Evol.">
        <title>Divergent and convergent evolution of fungal pathogenicity.</title>
        <authorList>
            <person name="Shang Y."/>
            <person name="Xiao G."/>
            <person name="Zheng P."/>
            <person name="Cen K."/>
            <person name="Zhan S."/>
            <person name="Wang C."/>
        </authorList>
    </citation>
    <scope>NUCLEOTIDE SEQUENCE [LARGE SCALE GENOMIC DNA]</scope>
    <source>
        <strain evidence="5 6">RCEF 3172</strain>
    </source>
</reference>
<evidence type="ECO:0000256" key="1">
    <source>
        <dbReference type="ARBA" id="ARBA00022603"/>
    </source>
</evidence>